<protein>
    <submittedName>
        <fullName evidence="2">Hydrolase</fullName>
    </submittedName>
</protein>
<comment type="caution">
    <text evidence="2">The sequence shown here is derived from an EMBL/GenBank/DDBJ whole genome shotgun (WGS) entry which is preliminary data.</text>
</comment>
<dbReference type="PROSITE" id="PS51257">
    <property type="entry name" value="PROKAR_LIPOPROTEIN"/>
    <property type="match status" value="1"/>
</dbReference>
<sequence length="772" mass="88271">MIQCSKKRIDLSTILFTAVFFLFSCSQESKPVDNINVLISDFEELSILNDIDVLNANISVVKSTLGNKSLHIQFSTEHTNSGITIKPEKPWNTENLGDNAFMFDVKNPSDEPVMLTVAITNANGQSQRRTIGIDKNEVTGLYFELKGFELNVNRGLYDTPPTFDTTSRKMPIRGSKLTLDFNEIHAIKIYTEKQIRRTEVIIDNLRIETTPPANKAYLANVMDKFGQRADMAFDLKVSSEEELKAYADKELAQLNAFEGWSNRSKFGGWKNGPRLDATGYFRVEKVENTWSLIDPEGYLYFSSGIANARMSNTSTFTGIDYKDDSVRYIDPNDVTPEDSQGISGNYREAQKTSFIANQQRREMFEWLPEYNHPLANHYGYRRKAHLGPMPHGEVFSFYQANLERRYGESSPDSYLNDWHDVTLKRMNNWGFTSFGNWTDPMFYNNKKMPYFANGWIIGEFKTLSSGFDIWGEMPDVFDPEFTRRAKITAQVISDEIQSSPWCVGIFIDNEMSWGGPAPYVRRYGIVLDALSRSSQDSPTKAVFVEMLKDKYQDINLLNAKWNKNLSSWQQLSEGVDYKNDETFSEALLADVSWLLTTYAEKYFEVVNNAVKEFMPNHMYMGNRFTTWGTAPEAHYAAKKYADVVSFNYYGEGIDNMTFGFLKNLDAPVIIGEYHIGASDVGHPNPGKILAANQKVRADMFKHYLNSAIDNPYIVGAHWFQYIDSPLTGRAHDGENYNVGFVTMTDIPFPYMVNAAKEVHSNMYLRRFTEEKK</sequence>
<evidence type="ECO:0000313" key="2">
    <source>
        <dbReference type="EMBL" id="GLR71846.1"/>
    </source>
</evidence>
<keyword evidence="3" id="KW-1185">Reference proteome</keyword>
<proteinExistence type="predicted"/>
<dbReference type="EMBL" id="BSOT01000006">
    <property type="protein sequence ID" value="GLR71846.1"/>
    <property type="molecule type" value="Genomic_DNA"/>
</dbReference>
<dbReference type="SUPFAM" id="SSF51445">
    <property type="entry name" value="(Trans)glycosidases"/>
    <property type="match status" value="1"/>
</dbReference>
<dbReference type="GO" id="GO:0016787">
    <property type="term" value="F:hydrolase activity"/>
    <property type="evidence" value="ECO:0007669"/>
    <property type="project" value="UniProtKB-KW"/>
</dbReference>
<dbReference type="RefSeq" id="WP_284218177.1">
    <property type="nucleotide sequence ID" value="NZ_BSOT01000006.1"/>
</dbReference>
<dbReference type="Proteomes" id="UP001156601">
    <property type="component" value="Unassembled WGS sequence"/>
</dbReference>
<dbReference type="InterPro" id="IPR040669">
    <property type="entry name" value="Agarase_CBM"/>
</dbReference>
<accession>A0AA37T1I4</accession>
<dbReference type="Gene3D" id="3.20.20.80">
    <property type="entry name" value="Glycosidases"/>
    <property type="match status" value="1"/>
</dbReference>
<gene>
    <name evidence="2" type="ORF">GCM10007852_27540</name>
</gene>
<organism evidence="2 3">
    <name type="scientific">Agaribacter marinus</name>
    <dbReference type="NCBI Taxonomy" id="1431249"/>
    <lineage>
        <taxon>Bacteria</taxon>
        <taxon>Pseudomonadati</taxon>
        <taxon>Pseudomonadota</taxon>
        <taxon>Gammaproteobacteria</taxon>
        <taxon>Alteromonadales</taxon>
        <taxon>Alteromonadaceae</taxon>
        <taxon>Agaribacter</taxon>
    </lineage>
</organism>
<dbReference type="AlphaFoldDB" id="A0AA37T1I4"/>
<name>A0AA37T1I4_9ALTE</name>
<reference evidence="2" key="2">
    <citation type="submission" date="2023-01" db="EMBL/GenBank/DDBJ databases">
        <title>Draft genome sequence of Agaribacter marinus strain NBRC 110023.</title>
        <authorList>
            <person name="Sun Q."/>
            <person name="Mori K."/>
        </authorList>
    </citation>
    <scope>NUCLEOTIDE SEQUENCE</scope>
    <source>
        <strain evidence="2">NBRC 110023</strain>
    </source>
</reference>
<evidence type="ECO:0000259" key="1">
    <source>
        <dbReference type="Pfam" id="PF17992"/>
    </source>
</evidence>
<keyword evidence="2" id="KW-0378">Hydrolase</keyword>
<dbReference type="Pfam" id="PF17992">
    <property type="entry name" value="Agarase_CBM"/>
    <property type="match status" value="1"/>
</dbReference>
<dbReference type="Gene3D" id="2.60.120.430">
    <property type="entry name" value="Galactose-binding lectin"/>
    <property type="match status" value="1"/>
</dbReference>
<dbReference type="InterPro" id="IPR017853">
    <property type="entry name" value="GH"/>
</dbReference>
<feature type="domain" description="Agarase CBM-like" evidence="1">
    <location>
        <begin position="41"/>
        <end position="218"/>
    </location>
</feature>
<reference evidence="2" key="1">
    <citation type="journal article" date="2014" name="Int. J. Syst. Evol. Microbiol.">
        <title>Complete genome sequence of Corynebacterium casei LMG S-19264T (=DSM 44701T), isolated from a smear-ripened cheese.</title>
        <authorList>
            <consortium name="US DOE Joint Genome Institute (JGI-PGF)"/>
            <person name="Walter F."/>
            <person name="Albersmeier A."/>
            <person name="Kalinowski J."/>
            <person name="Ruckert C."/>
        </authorList>
    </citation>
    <scope>NUCLEOTIDE SEQUENCE</scope>
    <source>
        <strain evidence="2">NBRC 110023</strain>
    </source>
</reference>
<evidence type="ECO:0000313" key="3">
    <source>
        <dbReference type="Proteomes" id="UP001156601"/>
    </source>
</evidence>